<keyword evidence="1 6" id="KW-0690">Ribosome biogenesis</keyword>
<dbReference type="InterPro" id="IPR015943">
    <property type="entry name" value="WD40/YVTN_repeat-like_dom_sf"/>
</dbReference>
<comment type="function">
    <text evidence="6">Required for maturation of ribosomal RNAs and formation of the large ribosomal subunit.</text>
</comment>
<feature type="region of interest" description="Disordered" evidence="7">
    <location>
        <begin position="1"/>
        <end position="211"/>
    </location>
</feature>
<dbReference type="InterPro" id="IPR036322">
    <property type="entry name" value="WD40_repeat_dom_sf"/>
</dbReference>
<comment type="subcellular location">
    <subcellularLocation>
        <location evidence="6">Nucleus</location>
        <location evidence="6">Nucleolus</location>
    </subcellularLocation>
    <subcellularLocation>
        <location evidence="6">Nucleus</location>
        <location evidence="6">Nucleoplasm</location>
    </subcellularLocation>
</comment>
<dbReference type="HAMAP" id="MF_03027">
    <property type="entry name" value="BOP1"/>
    <property type="match status" value="1"/>
</dbReference>
<evidence type="ECO:0000256" key="2">
    <source>
        <dbReference type="ARBA" id="ARBA00022552"/>
    </source>
</evidence>
<sequence>MPPFRKGLLKRKIYSEDPKDSRNEALSKNESLEDSEDLIRGDLDDVNDATDSEHEEDPNNAGSDNEIEKVMFGDDADSTLGDEADLEDSDQSSDLTDSEADTEENDSSDENEVSETTSDSEKSIDSGAESGPSQAQSSDEAEKKSANQKQQKLTTKSLKKKQLQTQKETKSSVDILADKIKNSSVSIQPVEQKDEYSSGDTSDEEDRRNTTGEVPRWWYDEYPHVGYDLDGRRIIKPPQRDQIDEFLKRCEDPDFWRTVKDPSTGQDVKLSKEDLELIHRLREGHVPNSSHDEYQPWIEWFSRSVLATPVRAFPDHKRSFLPSRSEQLQVAKIVHALKMGWTKTRKQLAEERKKKREKQFYNLWGSETEAVRGIQRHIPAPRRPLPAHAESYRPPPEYLLDAREMKEWNKLSETPWLRKYTFLPTQHHNLRSVAAYSRYTRERFLRCLDLYLAPRAIKMRLTISPSDLVPQLPSPRDLQPFPTREALQFRGHAGPVRALQPDPSGQYLVTGSDDGTLKVWEISTGRCLRTISLGGRVSRVLWSPAAGLSLVAAAVGPRLLLLNPGADIGAHRIAARTDELLEEPPPRRDQAEDERTASCVEWQKVAPEEWARGVRIAVKHFKDIVHVAWHGRGDYICVTLSDAASRSVVVHQVSRRRSQLPFRRNKGLVQAALFHPARPWLLVASQRAVRIYDLVRQELLRKLQPGAQWNSTLAAHPSGDHLLVGSYDSKCMWFDLELSARPYQTLRLHGRAVRAVAFHPRYPLFASGGDDRYIVVSHGMVYNDLLQNPLIVPLKQLPGGEPRDSLVTLDLCFHPTQPWLLAACADSTVRLYS</sequence>
<dbReference type="Gene3D" id="2.130.10.10">
    <property type="entry name" value="YVTN repeat-like/Quinoprotein amine dehydrogenase"/>
    <property type="match status" value="1"/>
</dbReference>
<dbReference type="SMART" id="SM01035">
    <property type="entry name" value="BOP1NT"/>
    <property type="match status" value="1"/>
</dbReference>
<feature type="compositionally biased region" description="Acidic residues" evidence="7">
    <location>
        <begin position="44"/>
        <end position="58"/>
    </location>
</feature>
<protein>
    <recommendedName>
        <fullName evidence="6">Ribosome biogenesis protein BOP1 homolog</fullName>
    </recommendedName>
</protein>
<dbReference type="SUPFAM" id="SSF50978">
    <property type="entry name" value="WD40 repeat-like"/>
    <property type="match status" value="1"/>
</dbReference>
<dbReference type="EMBL" id="OU963909">
    <property type="protein sequence ID" value="CAH2982783.1"/>
    <property type="molecule type" value="Genomic_DNA"/>
</dbReference>
<evidence type="ECO:0000313" key="10">
    <source>
        <dbReference type="Proteomes" id="UP001153292"/>
    </source>
</evidence>
<evidence type="ECO:0000256" key="3">
    <source>
        <dbReference type="ARBA" id="ARBA00022574"/>
    </source>
</evidence>
<name>A0ABN8L2K0_CHISP</name>
<keyword evidence="4" id="KW-0677">Repeat</keyword>
<keyword evidence="5 6" id="KW-0539">Nucleus</keyword>
<feature type="compositionally biased region" description="Basic and acidic residues" evidence="7">
    <location>
        <begin position="13"/>
        <end position="43"/>
    </location>
</feature>
<dbReference type="PANTHER" id="PTHR17605">
    <property type="entry name" value="RIBOSOME BIOGENESIS PROTEIN BOP1 BLOCK OF PROLIFERATION 1 PROTEIN"/>
    <property type="match status" value="1"/>
</dbReference>
<evidence type="ECO:0000256" key="4">
    <source>
        <dbReference type="ARBA" id="ARBA00022737"/>
    </source>
</evidence>
<reference evidence="9" key="1">
    <citation type="submission" date="2021-12" db="EMBL/GenBank/DDBJ databases">
        <authorList>
            <person name="King R."/>
        </authorList>
    </citation>
    <scope>NUCLEOTIDE SEQUENCE</scope>
</reference>
<evidence type="ECO:0000256" key="1">
    <source>
        <dbReference type="ARBA" id="ARBA00022517"/>
    </source>
</evidence>
<proteinExistence type="inferred from homology"/>
<feature type="domain" description="BOP1 N-terminal" evidence="8">
    <location>
        <begin position="219"/>
        <end position="482"/>
    </location>
</feature>
<dbReference type="Pfam" id="PF00400">
    <property type="entry name" value="WD40"/>
    <property type="match status" value="3"/>
</dbReference>
<dbReference type="SMART" id="SM00320">
    <property type="entry name" value="WD40"/>
    <property type="match status" value="5"/>
</dbReference>
<organism evidence="9 10">
    <name type="scientific">Chilo suppressalis</name>
    <name type="common">Asiatic rice borer moth</name>
    <dbReference type="NCBI Taxonomy" id="168631"/>
    <lineage>
        <taxon>Eukaryota</taxon>
        <taxon>Metazoa</taxon>
        <taxon>Ecdysozoa</taxon>
        <taxon>Arthropoda</taxon>
        <taxon>Hexapoda</taxon>
        <taxon>Insecta</taxon>
        <taxon>Pterygota</taxon>
        <taxon>Neoptera</taxon>
        <taxon>Endopterygota</taxon>
        <taxon>Lepidoptera</taxon>
        <taxon>Glossata</taxon>
        <taxon>Ditrysia</taxon>
        <taxon>Pyraloidea</taxon>
        <taxon>Crambidae</taxon>
        <taxon>Crambinae</taxon>
        <taxon>Chilo</taxon>
    </lineage>
</organism>
<evidence type="ECO:0000313" key="9">
    <source>
        <dbReference type="EMBL" id="CAH2982783.1"/>
    </source>
</evidence>
<dbReference type="InterPro" id="IPR019775">
    <property type="entry name" value="WD40_repeat_CS"/>
</dbReference>
<keyword evidence="3" id="KW-0853">WD repeat</keyword>
<accession>A0ABN8L2K0</accession>
<feature type="compositionally biased region" description="Basic and acidic residues" evidence="7">
    <location>
        <begin position="167"/>
        <end position="181"/>
    </location>
</feature>
<dbReference type="InterPro" id="IPR028598">
    <property type="entry name" value="BOP1/Erb1"/>
</dbReference>
<keyword evidence="10" id="KW-1185">Reference proteome</keyword>
<dbReference type="PROSITE" id="PS00678">
    <property type="entry name" value="WD_REPEATS_1"/>
    <property type="match status" value="1"/>
</dbReference>
<evidence type="ECO:0000256" key="5">
    <source>
        <dbReference type="ARBA" id="ARBA00023242"/>
    </source>
</evidence>
<dbReference type="InterPro" id="IPR001680">
    <property type="entry name" value="WD40_rpt"/>
</dbReference>
<dbReference type="InterPro" id="IPR012953">
    <property type="entry name" value="BOP1_N_dom"/>
</dbReference>
<dbReference type="Proteomes" id="UP001153292">
    <property type="component" value="Chromosome 16"/>
</dbReference>
<dbReference type="Pfam" id="PF08145">
    <property type="entry name" value="BOP1NT"/>
    <property type="match status" value="1"/>
</dbReference>
<feature type="compositionally biased region" description="Acidic residues" evidence="7">
    <location>
        <begin position="74"/>
        <end position="113"/>
    </location>
</feature>
<gene>
    <name evidence="9" type="ORF">CHILSU_LOCUS3160</name>
</gene>
<keyword evidence="2 6" id="KW-0698">rRNA processing</keyword>
<comment type="similarity">
    <text evidence="6">Belongs to the WD repeat BOP1/ERB1 family.</text>
</comment>
<evidence type="ECO:0000256" key="7">
    <source>
        <dbReference type="SAM" id="MobiDB-lite"/>
    </source>
</evidence>
<evidence type="ECO:0000256" key="6">
    <source>
        <dbReference type="HAMAP-Rule" id="MF_03027"/>
    </source>
</evidence>
<evidence type="ECO:0000259" key="8">
    <source>
        <dbReference type="SMART" id="SM01035"/>
    </source>
</evidence>
<dbReference type="PANTHER" id="PTHR17605:SF0">
    <property type="entry name" value="RIBOSOME BIOGENESIS PROTEIN BOP1"/>
    <property type="match status" value="1"/>
</dbReference>